<dbReference type="PANTHER" id="PTHR43791:SF36">
    <property type="entry name" value="TRANSPORTER, PUTATIVE (AFU_ORTHOLOGUE AFUA_6G08340)-RELATED"/>
    <property type="match status" value="1"/>
</dbReference>
<dbReference type="InterPro" id="IPR020846">
    <property type="entry name" value="MFS_dom"/>
</dbReference>
<feature type="transmembrane region" description="Helical" evidence="7">
    <location>
        <begin position="60"/>
        <end position="77"/>
    </location>
</feature>
<accession>C9Y3Z6</accession>
<dbReference type="GO" id="GO:0022857">
    <property type="term" value="F:transmembrane transporter activity"/>
    <property type="evidence" value="ECO:0007669"/>
    <property type="project" value="InterPro"/>
</dbReference>
<dbReference type="HOGENOM" id="CLU_001265_0_0_6"/>
<keyword evidence="4 7" id="KW-0812">Transmembrane</keyword>
<feature type="transmembrane region" description="Helical" evidence="7">
    <location>
        <begin position="356"/>
        <end position="375"/>
    </location>
</feature>
<keyword evidence="5 7" id="KW-1133">Transmembrane helix</keyword>
<dbReference type="GO" id="GO:0016020">
    <property type="term" value="C:membrane"/>
    <property type="evidence" value="ECO:0007669"/>
    <property type="project" value="UniProtKB-SubCell"/>
</dbReference>
<dbReference type="CDD" id="cd17319">
    <property type="entry name" value="MFS_ExuT_GudP_like"/>
    <property type="match status" value="1"/>
</dbReference>
<keyword evidence="3" id="KW-1003">Cell membrane</keyword>
<evidence type="ECO:0000256" key="3">
    <source>
        <dbReference type="ARBA" id="ARBA00022475"/>
    </source>
</evidence>
<feature type="transmembrane region" description="Helical" evidence="7">
    <location>
        <begin position="325"/>
        <end position="344"/>
    </location>
</feature>
<evidence type="ECO:0000259" key="8">
    <source>
        <dbReference type="PROSITE" id="PS50850"/>
    </source>
</evidence>
<evidence type="ECO:0000313" key="9">
    <source>
        <dbReference type="EMBL" id="CBA26690.1"/>
    </source>
</evidence>
<dbReference type="KEGG" id="ctu:CTU_00490"/>
<evidence type="ECO:0000256" key="7">
    <source>
        <dbReference type="SAM" id="Phobius"/>
    </source>
</evidence>
<feature type="transmembrane region" description="Helical" evidence="7">
    <location>
        <begin position="188"/>
        <end position="210"/>
    </location>
</feature>
<feature type="transmembrane region" description="Helical" evidence="7">
    <location>
        <begin position="381"/>
        <end position="401"/>
    </location>
</feature>
<evidence type="ECO:0000256" key="2">
    <source>
        <dbReference type="ARBA" id="ARBA00022448"/>
    </source>
</evidence>
<proteinExistence type="predicted"/>
<feature type="transmembrane region" description="Helical" evidence="7">
    <location>
        <begin position="129"/>
        <end position="149"/>
    </location>
</feature>
<reference evidence="10" key="2">
    <citation type="journal article" date="2011" name="J. Bacteriol.">
        <title>Complete genome sequence of Cronobacter turicensis LMG 23827, a food-borne pathogen causing deaths in neonates.</title>
        <authorList>
            <person name="Stephan R."/>
            <person name="Lehner A."/>
            <person name="Tischler P."/>
            <person name="Rattei T."/>
        </authorList>
    </citation>
    <scope>NUCLEOTIDE SEQUENCE [LARGE SCALE GENOMIC DNA]</scope>
    <source>
        <strain evidence="10">DSM 18703 / CCUG 55852 / LMG 23827 / z3032</strain>
    </source>
</reference>
<dbReference type="PROSITE" id="PS50850">
    <property type="entry name" value="MFS"/>
    <property type="match status" value="1"/>
</dbReference>
<feature type="transmembrane region" description="Helical" evidence="7">
    <location>
        <begin position="408"/>
        <end position="427"/>
    </location>
</feature>
<feature type="transmembrane region" description="Helical" evidence="7">
    <location>
        <begin position="447"/>
        <end position="466"/>
    </location>
</feature>
<dbReference type="InterPro" id="IPR036259">
    <property type="entry name" value="MFS_trans_sf"/>
</dbReference>
<keyword evidence="2" id="KW-0813">Transport</keyword>
<dbReference type="InterPro" id="IPR011701">
    <property type="entry name" value="MFS"/>
</dbReference>
<feature type="transmembrane region" description="Helical" evidence="7">
    <location>
        <begin position="97"/>
        <end position="117"/>
    </location>
</feature>
<evidence type="ECO:0000256" key="6">
    <source>
        <dbReference type="ARBA" id="ARBA00023136"/>
    </source>
</evidence>
<feature type="domain" description="Major facilitator superfamily (MFS) profile" evidence="8">
    <location>
        <begin position="64"/>
        <end position="471"/>
    </location>
</feature>
<feature type="transmembrane region" description="Helical" evidence="7">
    <location>
        <begin position="155"/>
        <end position="176"/>
    </location>
</feature>
<feature type="transmembrane region" description="Helical" evidence="7">
    <location>
        <begin position="222"/>
        <end position="242"/>
    </location>
</feature>
<evidence type="ECO:0000256" key="1">
    <source>
        <dbReference type="ARBA" id="ARBA00004141"/>
    </source>
</evidence>
<dbReference type="EMBL" id="FN543093">
    <property type="protein sequence ID" value="CBA26690.1"/>
    <property type="molecule type" value="Genomic_DNA"/>
</dbReference>
<keyword evidence="6 7" id="KW-0472">Membrane</keyword>
<dbReference type="SUPFAM" id="SSF103473">
    <property type="entry name" value="MFS general substrate transporter"/>
    <property type="match status" value="1"/>
</dbReference>
<sequence>MRPSRKAGTPATECADNAPPVTGARYVSTYNNHKPAGFATAGKEGSAMHTDLYSTTLRQLNAKIIPFIILCYFVANLDKTNISIAALQMNADLGLSASMYGLGVGMFYISYIIFEIPSNVIMTKVGARIWIARIMITWGIVSAGMSLVQTPTQLYVMRFLLGMAEAGFTPGIIYYISCWFPKSNRARAMSFFYMGSVMASIIGLPISGSILNMHGIADIAGWRWLFAIEGIPAIVLGIMVLWRLPQTPDHAPWLSTEQKGWLKAQLARDNAGVEVGNNHSWLSALKNKTVLLLSLVWFLQAFGSIGITLFLPLIIKSMASDQSNIVVSLLSAVPFIAACVFMYLNGRHSDTTKERSWHLGLPLILSGVSLAIAIWSSNLLVAYGLLVLTVGFNFALTPIFWAVTTEKLAGVAAAASIAFINTVANFVGLGLPPVLGKIKDATDSYHYGLLIVAVALILGGIIGVLVSRPARPGVAGPSASLKQGSR</sequence>
<organism evidence="9 10">
    <name type="scientific">Cronobacter turicensis (strain DSM 18703 / CCUG 55852 / LMG 23827 / z3032)</name>
    <dbReference type="NCBI Taxonomy" id="693216"/>
    <lineage>
        <taxon>Bacteria</taxon>
        <taxon>Pseudomonadati</taxon>
        <taxon>Pseudomonadota</taxon>
        <taxon>Gammaproteobacteria</taxon>
        <taxon>Enterobacterales</taxon>
        <taxon>Enterobacteriaceae</taxon>
        <taxon>Cronobacter</taxon>
    </lineage>
</organism>
<evidence type="ECO:0000313" key="10">
    <source>
        <dbReference type="Proteomes" id="UP000002069"/>
    </source>
</evidence>
<dbReference type="PANTHER" id="PTHR43791">
    <property type="entry name" value="PERMEASE-RELATED"/>
    <property type="match status" value="1"/>
</dbReference>
<dbReference type="Gene3D" id="1.20.1250.20">
    <property type="entry name" value="MFS general substrate transporter like domains"/>
    <property type="match status" value="2"/>
</dbReference>
<dbReference type="FunFam" id="1.20.1250.20:FF:000018">
    <property type="entry name" value="MFS transporter permease"/>
    <property type="match status" value="1"/>
</dbReference>
<evidence type="ECO:0000256" key="5">
    <source>
        <dbReference type="ARBA" id="ARBA00022989"/>
    </source>
</evidence>
<reference evidence="9 10" key="1">
    <citation type="journal article" date="2010" name="J. Bacteriol.">
        <title>Complete Genome Sequence of Cronobacter turicensis LMG 23827, a foodborne pathogen causing deaths in neonates.</title>
        <authorList>
            <person name="Stephan R."/>
            <person name="Lehner A."/>
            <person name="Tischler P."/>
            <person name="Rattei T."/>
        </authorList>
    </citation>
    <scope>NUCLEOTIDE SEQUENCE [LARGE SCALE GENOMIC DNA]</scope>
    <source>
        <strain evidence="10">DSM 18703 / CCUG 55852 / LMG 23827 / z3032</strain>
    </source>
</reference>
<evidence type="ECO:0000256" key="4">
    <source>
        <dbReference type="ARBA" id="ARBA00022692"/>
    </source>
</evidence>
<feature type="transmembrane region" description="Helical" evidence="7">
    <location>
        <begin position="290"/>
        <end position="313"/>
    </location>
</feature>
<dbReference type="PATRIC" id="fig|693216.3.peg.48"/>
<gene>
    <name evidence="9" type="primary">ttuB</name>
    <name evidence="9" type="ordered locus">Ctu_00490</name>
</gene>
<dbReference type="AlphaFoldDB" id="C9Y3Z6"/>
<name>C9Y3Z6_CROTZ</name>
<comment type="subcellular location">
    <subcellularLocation>
        <location evidence="1">Membrane</location>
        <topology evidence="1">Multi-pass membrane protein</topology>
    </subcellularLocation>
</comment>
<protein>
    <submittedName>
        <fullName evidence="9">Tartrate transporter</fullName>
    </submittedName>
</protein>
<keyword evidence="10" id="KW-1185">Reference proteome</keyword>
<dbReference type="Proteomes" id="UP000002069">
    <property type="component" value="Chromosome"/>
</dbReference>
<dbReference type="Pfam" id="PF07690">
    <property type="entry name" value="MFS_1"/>
    <property type="match status" value="1"/>
</dbReference>